<comment type="caution">
    <text evidence="1">The sequence shown here is derived from an EMBL/GenBank/DDBJ whole genome shotgun (WGS) entry which is preliminary data.</text>
</comment>
<gene>
    <name evidence="1" type="ORF">QYM36_018414</name>
</gene>
<dbReference type="Proteomes" id="UP001187531">
    <property type="component" value="Unassembled WGS sequence"/>
</dbReference>
<dbReference type="EMBL" id="JAVRJZ010000124">
    <property type="protein sequence ID" value="KAK2703013.1"/>
    <property type="molecule type" value="Genomic_DNA"/>
</dbReference>
<sequence length="181" mass="20643">MLATCALLPVLAEDRFLSDSESDLEFISKTDSKMEDGKTTIFSMVTTLMTNKDGREEKKQTKRGRKSLKLKSARAVTKGKVNKELVEIVPVTSTPESTRGKADRKIMQNFTENTRKLPSLFYSTTSDSIVVRPRIVENRPWVRKPTRPLNLGKYSKLVAKRREQGIDIHIEVPKITFRICQ</sequence>
<accession>A0AA88H2F9</accession>
<protein>
    <submittedName>
        <fullName evidence="1">Uncharacterized protein</fullName>
    </submittedName>
</protein>
<keyword evidence="2" id="KW-1185">Reference proteome</keyword>
<name>A0AA88H2F9_ARTSF</name>
<organism evidence="1 2">
    <name type="scientific">Artemia franciscana</name>
    <name type="common">Brine shrimp</name>
    <name type="synonym">Artemia sanfranciscana</name>
    <dbReference type="NCBI Taxonomy" id="6661"/>
    <lineage>
        <taxon>Eukaryota</taxon>
        <taxon>Metazoa</taxon>
        <taxon>Ecdysozoa</taxon>
        <taxon>Arthropoda</taxon>
        <taxon>Crustacea</taxon>
        <taxon>Branchiopoda</taxon>
        <taxon>Anostraca</taxon>
        <taxon>Artemiidae</taxon>
        <taxon>Artemia</taxon>
    </lineage>
</organism>
<dbReference type="AlphaFoldDB" id="A0AA88H2F9"/>
<evidence type="ECO:0000313" key="1">
    <source>
        <dbReference type="EMBL" id="KAK2703013.1"/>
    </source>
</evidence>
<reference evidence="1" key="1">
    <citation type="submission" date="2023-07" db="EMBL/GenBank/DDBJ databases">
        <title>Chromosome-level genome assembly of Artemia franciscana.</title>
        <authorList>
            <person name="Jo E."/>
        </authorList>
    </citation>
    <scope>NUCLEOTIDE SEQUENCE</scope>
    <source>
        <tissue evidence="1">Whole body</tissue>
    </source>
</reference>
<evidence type="ECO:0000313" key="2">
    <source>
        <dbReference type="Proteomes" id="UP001187531"/>
    </source>
</evidence>
<proteinExistence type="predicted"/>